<comment type="caution">
    <text evidence="2">The sequence shown here is derived from an EMBL/GenBank/DDBJ whole genome shotgun (WGS) entry which is preliminary data.</text>
</comment>
<dbReference type="EMBL" id="SAUN01000001">
    <property type="protein sequence ID" value="RVX41239.1"/>
    <property type="molecule type" value="Genomic_DNA"/>
</dbReference>
<dbReference type="Gene3D" id="3.40.630.30">
    <property type="match status" value="1"/>
</dbReference>
<evidence type="ECO:0000313" key="2">
    <source>
        <dbReference type="EMBL" id="RVX41239.1"/>
    </source>
</evidence>
<dbReference type="InterPro" id="IPR000182">
    <property type="entry name" value="GNAT_dom"/>
</dbReference>
<sequence>MSTPAHLTFHRACPAHTAEVLSVLNEAADWLRRRAITQWPDRFERSWIEEAITRGETWLVRDSGTAVGTLTLDWSDPLWADTAGSAGYVHRMAVRRRAAGLGAVILEWTAGTVRSNRRDVLRLDCVASNGRLRSYYEARGFLHRGDVPVGGAPGQRRDDGPLTWVSRYELPLSG</sequence>
<dbReference type="RefSeq" id="WP_164903678.1">
    <property type="nucleotide sequence ID" value="NZ_SAUN01000001.1"/>
</dbReference>
<keyword evidence="3" id="KW-1185">Reference proteome</keyword>
<dbReference type="SUPFAM" id="SSF55729">
    <property type="entry name" value="Acyl-CoA N-acyltransferases (Nat)"/>
    <property type="match status" value="1"/>
</dbReference>
<reference evidence="2 3" key="1">
    <citation type="submission" date="2019-01" db="EMBL/GenBank/DDBJ databases">
        <title>Sequencing the genomes of 1000 actinobacteria strains.</title>
        <authorList>
            <person name="Klenk H.-P."/>
        </authorList>
    </citation>
    <scope>NUCLEOTIDE SEQUENCE [LARGE SCALE GENOMIC DNA]</scope>
    <source>
        <strain evidence="2 3">DSM 43925</strain>
    </source>
</reference>
<dbReference type="Proteomes" id="UP000284824">
    <property type="component" value="Unassembled WGS sequence"/>
</dbReference>
<dbReference type="PROSITE" id="PS51186">
    <property type="entry name" value="GNAT"/>
    <property type="match status" value="1"/>
</dbReference>
<gene>
    <name evidence="2" type="ORF">EDD27_3731</name>
</gene>
<dbReference type="Pfam" id="PF00583">
    <property type="entry name" value="Acetyltransf_1"/>
    <property type="match status" value="1"/>
</dbReference>
<dbReference type="InterPro" id="IPR016181">
    <property type="entry name" value="Acyl_CoA_acyltransferase"/>
</dbReference>
<dbReference type="AlphaFoldDB" id="A0A438M5Z6"/>
<feature type="domain" description="N-acetyltransferase" evidence="1">
    <location>
        <begin position="7"/>
        <end position="171"/>
    </location>
</feature>
<accession>A0A438M5Z6</accession>
<protein>
    <submittedName>
        <fullName evidence="2">Acetyltransferase (GNAT) family protein</fullName>
    </submittedName>
</protein>
<keyword evidence="2" id="KW-0808">Transferase</keyword>
<evidence type="ECO:0000259" key="1">
    <source>
        <dbReference type="PROSITE" id="PS51186"/>
    </source>
</evidence>
<dbReference type="GO" id="GO:0016747">
    <property type="term" value="F:acyltransferase activity, transferring groups other than amino-acyl groups"/>
    <property type="evidence" value="ECO:0007669"/>
    <property type="project" value="InterPro"/>
</dbReference>
<evidence type="ECO:0000313" key="3">
    <source>
        <dbReference type="Proteomes" id="UP000284824"/>
    </source>
</evidence>
<name>A0A438M5Z6_9ACTN</name>
<proteinExistence type="predicted"/>
<organism evidence="2 3">
    <name type="scientific">Nonomuraea polychroma</name>
    <dbReference type="NCBI Taxonomy" id="46176"/>
    <lineage>
        <taxon>Bacteria</taxon>
        <taxon>Bacillati</taxon>
        <taxon>Actinomycetota</taxon>
        <taxon>Actinomycetes</taxon>
        <taxon>Streptosporangiales</taxon>
        <taxon>Streptosporangiaceae</taxon>
        <taxon>Nonomuraea</taxon>
    </lineage>
</organism>